<evidence type="ECO:0000313" key="5">
    <source>
        <dbReference type="EMBL" id="SDE87286.1"/>
    </source>
</evidence>
<dbReference type="OrthoDB" id="9807426at2"/>
<dbReference type="STRING" id="69960.SAMN05421720_11491"/>
<dbReference type="GO" id="GO:0006099">
    <property type="term" value="P:tricarboxylic acid cycle"/>
    <property type="evidence" value="ECO:0007669"/>
    <property type="project" value="UniProtKB-KW"/>
</dbReference>
<dbReference type="Pfam" id="PF19045">
    <property type="entry name" value="Ligase_CoA_2"/>
    <property type="match status" value="1"/>
</dbReference>
<organism evidence="5 6">
    <name type="scientific">Rhodospira trueperi</name>
    <dbReference type="NCBI Taxonomy" id="69960"/>
    <lineage>
        <taxon>Bacteria</taxon>
        <taxon>Pseudomonadati</taxon>
        <taxon>Pseudomonadota</taxon>
        <taxon>Alphaproteobacteria</taxon>
        <taxon>Rhodospirillales</taxon>
        <taxon>Rhodospirillaceae</taxon>
        <taxon>Rhodospira</taxon>
    </lineage>
</organism>
<dbReference type="SMART" id="SM00881">
    <property type="entry name" value="CoA_binding"/>
    <property type="match status" value="1"/>
</dbReference>
<dbReference type="PANTHER" id="PTHR42793">
    <property type="entry name" value="COA BINDING DOMAIN CONTAINING PROTEIN"/>
    <property type="match status" value="1"/>
</dbReference>
<name>A0A1G7GGP4_9PROT</name>
<dbReference type="RefSeq" id="WP_092787686.1">
    <property type="nucleotide sequence ID" value="NZ_FNAP01000014.1"/>
</dbReference>
<dbReference type="InterPro" id="IPR003781">
    <property type="entry name" value="CoA-bd"/>
</dbReference>
<evidence type="ECO:0000256" key="3">
    <source>
        <dbReference type="PROSITE-ProRule" id="PRU00409"/>
    </source>
</evidence>
<protein>
    <submittedName>
        <fullName evidence="5">Acyl-CoA synthetase (NDP forming)</fullName>
    </submittedName>
</protein>
<dbReference type="InterPro" id="IPR016102">
    <property type="entry name" value="Succinyl-CoA_synth-like"/>
</dbReference>
<dbReference type="Gene3D" id="3.40.50.261">
    <property type="entry name" value="Succinyl-CoA synthetase domains"/>
    <property type="match status" value="2"/>
</dbReference>
<keyword evidence="6" id="KW-1185">Reference proteome</keyword>
<dbReference type="FunFam" id="3.30.1490.20:FF:000020">
    <property type="entry name" value="Protein lysine acetyltransferase"/>
    <property type="match status" value="1"/>
</dbReference>
<dbReference type="SUPFAM" id="SSF52210">
    <property type="entry name" value="Succinyl-CoA synthetase domains"/>
    <property type="match status" value="2"/>
</dbReference>
<dbReference type="GO" id="GO:0043758">
    <property type="term" value="F:acetate-CoA ligase (ADP-forming) activity"/>
    <property type="evidence" value="ECO:0007669"/>
    <property type="project" value="InterPro"/>
</dbReference>
<dbReference type="Pfam" id="PF13549">
    <property type="entry name" value="ATP-grasp_5"/>
    <property type="match status" value="1"/>
</dbReference>
<dbReference type="InterPro" id="IPR011761">
    <property type="entry name" value="ATP-grasp"/>
</dbReference>
<dbReference type="EMBL" id="FNAP01000014">
    <property type="protein sequence ID" value="SDE87286.1"/>
    <property type="molecule type" value="Genomic_DNA"/>
</dbReference>
<dbReference type="Gene3D" id="3.30.1490.20">
    <property type="entry name" value="ATP-grasp fold, A domain"/>
    <property type="match status" value="1"/>
</dbReference>
<keyword evidence="3" id="KW-0547">Nucleotide-binding</keyword>
<dbReference type="Pfam" id="PF13380">
    <property type="entry name" value="CoA_binding_2"/>
    <property type="match status" value="1"/>
</dbReference>
<dbReference type="Pfam" id="PF13607">
    <property type="entry name" value="Succ_CoA_lig"/>
    <property type="match status" value="1"/>
</dbReference>
<dbReference type="GO" id="GO:0005524">
    <property type="term" value="F:ATP binding"/>
    <property type="evidence" value="ECO:0007669"/>
    <property type="project" value="UniProtKB-UniRule"/>
</dbReference>
<evidence type="ECO:0000256" key="2">
    <source>
        <dbReference type="ARBA" id="ARBA00060888"/>
    </source>
</evidence>
<keyword evidence="3" id="KW-0067">ATP-binding</keyword>
<feature type="domain" description="ATP-grasp" evidence="4">
    <location>
        <begin position="490"/>
        <end position="526"/>
    </location>
</feature>
<dbReference type="AlphaFoldDB" id="A0A1G7GGP4"/>
<dbReference type="Gene3D" id="3.40.50.720">
    <property type="entry name" value="NAD(P)-binding Rossmann-like Domain"/>
    <property type="match status" value="1"/>
</dbReference>
<evidence type="ECO:0000313" key="6">
    <source>
        <dbReference type="Proteomes" id="UP000199412"/>
    </source>
</evidence>
<dbReference type="PROSITE" id="PS50975">
    <property type="entry name" value="ATP_GRASP"/>
    <property type="match status" value="1"/>
</dbReference>
<dbReference type="Gene3D" id="3.30.470.20">
    <property type="entry name" value="ATP-grasp fold, B domain"/>
    <property type="match status" value="1"/>
</dbReference>
<accession>A0A1G7GGP4</accession>
<comment type="similarity">
    <text evidence="2">In the N-terminal section; belongs to the acetate CoA ligase alpha subunit family.</text>
</comment>
<dbReference type="GO" id="GO:0046872">
    <property type="term" value="F:metal ion binding"/>
    <property type="evidence" value="ECO:0007669"/>
    <property type="project" value="InterPro"/>
</dbReference>
<evidence type="ECO:0000259" key="4">
    <source>
        <dbReference type="PROSITE" id="PS50975"/>
    </source>
</evidence>
<proteinExistence type="inferred from homology"/>
<dbReference type="InterPro" id="IPR013815">
    <property type="entry name" value="ATP_grasp_subdomain_1"/>
</dbReference>
<dbReference type="InterPro" id="IPR043938">
    <property type="entry name" value="Ligase_CoA_dom"/>
</dbReference>
<dbReference type="InterPro" id="IPR032875">
    <property type="entry name" value="Succ_CoA_lig_flav_dom"/>
</dbReference>
<gene>
    <name evidence="5" type="ORF">SAMN05421720_11491</name>
</gene>
<dbReference type="SUPFAM" id="SSF51735">
    <property type="entry name" value="NAD(P)-binding Rossmann-fold domains"/>
    <property type="match status" value="1"/>
</dbReference>
<keyword evidence="1" id="KW-0816">Tricarboxylic acid cycle</keyword>
<sequence>MSDLATIEGLLAPRTVAVIGASDDPTRIGGRPIAVMRRAGYAGRILPVNPKRETVQGLACHPRIDDLPEAPDAALIAVPAKRVPESIAALGRKGCKVATLFSAGFAEVGGDGEAAQRELLALAREAGIRLLGPNTLGVYNVDIGYYGTFSSSLDTGLPRPGNIGIASQSGAFGAHLGALARDRGLGTSVLMTTGNEADITVADAIAWMARNHRTDVICAYMEAVNDVPAFLAALDAAREAGKPVIALKAGRSAVGARAATSHTASLAGNAAVADAVLAAHGAVAVRDPETLMDFAYAASKKILPDRHSLGVITVSGGAGIVISDEAERIGLPMPAMPAMPDDAQATLKRILPYASATNPLDCTAQALNDPSLLKSFTRAALNDGEYGAVLCFLTYVAGSPALCDVILEAFRPLRAEFPDRIIAFCALGAPDVLDRYDEAGILVFDDPCRAARAIHAVCGMGAARAKPTARSPVVSPVALPSVSPDEAAAKALLARSGIRAAPEIVAEDAEAAAKAAGTLGYPVVMKLLSPDIAHKSDIGGVKLNLTDAEAVRRAHLDILDAARRNAPEARLSGVLVAKHLSGGVECLMGLNRDPRFGPMAVFGLGGIFVEILNDVALRPCPFDVDTAREMILSIRGARILTGARGRDPADIDALAEMLSRLSVFAAGAGERLISVDLNPVLALPTGQGAYALDAVIELEGEA</sequence>
<dbReference type="SUPFAM" id="SSF56059">
    <property type="entry name" value="Glutathione synthetase ATP-binding domain-like"/>
    <property type="match status" value="1"/>
</dbReference>
<dbReference type="PANTHER" id="PTHR42793:SF4">
    <property type="entry name" value="BLL6376 PROTEIN"/>
    <property type="match status" value="1"/>
</dbReference>
<dbReference type="Proteomes" id="UP000199412">
    <property type="component" value="Unassembled WGS sequence"/>
</dbReference>
<reference evidence="5 6" key="1">
    <citation type="submission" date="2016-10" db="EMBL/GenBank/DDBJ databases">
        <authorList>
            <person name="de Groot N.N."/>
        </authorList>
    </citation>
    <scope>NUCLEOTIDE SEQUENCE [LARGE SCALE GENOMIC DNA]</scope>
    <source>
        <strain evidence="5 6">ATCC 700224</strain>
    </source>
</reference>
<dbReference type="InterPro" id="IPR036291">
    <property type="entry name" value="NAD(P)-bd_dom_sf"/>
</dbReference>
<evidence type="ECO:0000256" key="1">
    <source>
        <dbReference type="ARBA" id="ARBA00022532"/>
    </source>
</evidence>